<evidence type="ECO:0000256" key="2">
    <source>
        <dbReference type="ARBA" id="ARBA00023186"/>
    </source>
</evidence>
<gene>
    <name evidence="4" type="ORF">RIMI_LOCUS10806733</name>
</gene>
<name>A0ABN9LLT8_9NEOB</name>
<evidence type="ECO:0000313" key="4">
    <source>
        <dbReference type="EMBL" id="CAJ0945287.1"/>
    </source>
</evidence>
<dbReference type="PANTHER" id="PTHR14021">
    <property type="entry name" value="IRON-SULFUR CLUSTER CO-CHAPERONE PROTEIN HSCB"/>
    <property type="match status" value="1"/>
</dbReference>
<accession>A0ABN9LLT8</accession>
<comment type="caution">
    <text evidence="4">The sequence shown here is derived from an EMBL/GenBank/DDBJ whole genome shotgun (WGS) entry which is preliminary data.</text>
</comment>
<sequence length="103" mass="11890">MKRIISIESVMDYFTLFGLAPSYSLDLANCPCVIRNYNASFHPDKYANRSPTEQRLALADEQITVRDTAFLMEQLELREALDNIESAKDANRLDAFQQDVKKW</sequence>
<dbReference type="Gene3D" id="1.20.1280.20">
    <property type="entry name" value="HscB, C-terminal domain"/>
    <property type="match status" value="1"/>
</dbReference>
<dbReference type="InterPro" id="IPR004640">
    <property type="entry name" value="HscB"/>
</dbReference>
<dbReference type="EMBL" id="CAUEEQ010023740">
    <property type="protein sequence ID" value="CAJ0945287.1"/>
    <property type="molecule type" value="Genomic_DNA"/>
</dbReference>
<evidence type="ECO:0000256" key="1">
    <source>
        <dbReference type="ARBA" id="ARBA00010476"/>
    </source>
</evidence>
<comment type="similarity">
    <text evidence="1">Belongs to the HscB family.</text>
</comment>
<organism evidence="4 5">
    <name type="scientific">Ranitomeya imitator</name>
    <name type="common">mimic poison frog</name>
    <dbReference type="NCBI Taxonomy" id="111125"/>
    <lineage>
        <taxon>Eukaryota</taxon>
        <taxon>Metazoa</taxon>
        <taxon>Chordata</taxon>
        <taxon>Craniata</taxon>
        <taxon>Vertebrata</taxon>
        <taxon>Euteleostomi</taxon>
        <taxon>Amphibia</taxon>
        <taxon>Batrachia</taxon>
        <taxon>Anura</taxon>
        <taxon>Neobatrachia</taxon>
        <taxon>Hyloidea</taxon>
        <taxon>Dendrobatidae</taxon>
        <taxon>Dendrobatinae</taxon>
        <taxon>Ranitomeya</taxon>
    </lineage>
</organism>
<dbReference type="InterPro" id="IPR036386">
    <property type="entry name" value="HscB_C_sf"/>
</dbReference>
<keyword evidence="5" id="KW-1185">Reference proteome</keyword>
<feature type="domain" description="Co-chaperone HscB C-terminal oligomerisation" evidence="3">
    <location>
        <begin position="67"/>
        <end position="102"/>
    </location>
</feature>
<reference evidence="4" key="1">
    <citation type="submission" date="2023-07" db="EMBL/GenBank/DDBJ databases">
        <authorList>
            <person name="Stuckert A."/>
        </authorList>
    </citation>
    <scope>NUCLEOTIDE SEQUENCE</scope>
</reference>
<protein>
    <recommendedName>
        <fullName evidence="3">Co-chaperone HscB C-terminal oligomerisation domain-containing protein</fullName>
    </recommendedName>
</protein>
<evidence type="ECO:0000259" key="3">
    <source>
        <dbReference type="Pfam" id="PF07743"/>
    </source>
</evidence>
<proteinExistence type="inferred from homology"/>
<keyword evidence="2" id="KW-0143">Chaperone</keyword>
<dbReference type="InterPro" id="IPR009073">
    <property type="entry name" value="HscB_oligo_C"/>
</dbReference>
<dbReference type="SUPFAM" id="SSF47144">
    <property type="entry name" value="HSC20 (HSCB), C-terminal oligomerisation domain"/>
    <property type="match status" value="1"/>
</dbReference>
<evidence type="ECO:0000313" key="5">
    <source>
        <dbReference type="Proteomes" id="UP001176940"/>
    </source>
</evidence>
<dbReference type="Proteomes" id="UP001176940">
    <property type="component" value="Unassembled WGS sequence"/>
</dbReference>
<dbReference type="Pfam" id="PF07743">
    <property type="entry name" value="HSCB_C"/>
    <property type="match status" value="1"/>
</dbReference>
<dbReference type="PANTHER" id="PTHR14021:SF15">
    <property type="entry name" value="IRON-SULFUR CLUSTER CO-CHAPERONE PROTEIN HSCB"/>
    <property type="match status" value="1"/>
</dbReference>